<evidence type="ECO:0000313" key="3">
    <source>
        <dbReference type="EMBL" id="OQE09310.1"/>
    </source>
</evidence>
<feature type="compositionally biased region" description="Acidic residues" evidence="2">
    <location>
        <begin position="151"/>
        <end position="163"/>
    </location>
</feature>
<feature type="compositionally biased region" description="Acidic residues" evidence="2">
    <location>
        <begin position="183"/>
        <end position="197"/>
    </location>
</feature>
<gene>
    <name evidence="3" type="ORF">PENFLA_c112G02345</name>
</gene>
<dbReference type="AlphaFoldDB" id="A0A1V6S6G0"/>
<dbReference type="STRING" id="254877.A0A1V6S6G0"/>
<sequence length="197" mass="22855">QKREAIEAKLAAYDYNHQYIKKALDEASDRLATKHASIRDTHTAVSALNTAVANVDTAKESVKPTLRLLKLRYYRRSQRQQLRELEDKRRSLVEEYIHKRREVETLEYEVAREQKPDYKEWEEAQKARRLLEQRLAAEGILGEKEKGEKEKEEEEEEEEEESAVEEKNAVEEEEEGPAAAADAVEEEEEDAAVDAAR</sequence>
<name>A0A1V6S6G0_9EURO</name>
<feature type="non-terminal residue" evidence="3">
    <location>
        <position position="1"/>
    </location>
</feature>
<evidence type="ECO:0000256" key="1">
    <source>
        <dbReference type="SAM" id="Coils"/>
    </source>
</evidence>
<dbReference type="Proteomes" id="UP000191342">
    <property type="component" value="Unassembled WGS sequence"/>
</dbReference>
<keyword evidence="4" id="KW-1185">Reference proteome</keyword>
<accession>A0A1V6S6G0</accession>
<organism evidence="3 4">
    <name type="scientific">Penicillium flavigenum</name>
    <dbReference type="NCBI Taxonomy" id="254877"/>
    <lineage>
        <taxon>Eukaryota</taxon>
        <taxon>Fungi</taxon>
        <taxon>Dikarya</taxon>
        <taxon>Ascomycota</taxon>
        <taxon>Pezizomycotina</taxon>
        <taxon>Eurotiomycetes</taxon>
        <taxon>Eurotiomycetidae</taxon>
        <taxon>Eurotiales</taxon>
        <taxon>Aspergillaceae</taxon>
        <taxon>Penicillium</taxon>
    </lineage>
</organism>
<evidence type="ECO:0000313" key="4">
    <source>
        <dbReference type="Proteomes" id="UP000191342"/>
    </source>
</evidence>
<feature type="compositionally biased region" description="Basic and acidic residues" evidence="2">
    <location>
        <begin position="141"/>
        <end position="150"/>
    </location>
</feature>
<evidence type="ECO:0000256" key="2">
    <source>
        <dbReference type="SAM" id="MobiDB-lite"/>
    </source>
</evidence>
<protein>
    <submittedName>
        <fullName evidence="3">Uncharacterized protein</fullName>
    </submittedName>
</protein>
<proteinExistence type="predicted"/>
<comment type="caution">
    <text evidence="3">The sequence shown here is derived from an EMBL/GenBank/DDBJ whole genome shotgun (WGS) entry which is preliminary data.</text>
</comment>
<feature type="coiled-coil region" evidence="1">
    <location>
        <begin position="75"/>
        <end position="102"/>
    </location>
</feature>
<dbReference type="EMBL" id="MLQL01000112">
    <property type="protein sequence ID" value="OQE09310.1"/>
    <property type="molecule type" value="Genomic_DNA"/>
</dbReference>
<reference evidence="4" key="1">
    <citation type="journal article" date="2017" name="Nat. Microbiol.">
        <title>Global analysis of biosynthetic gene clusters reveals vast potential of secondary metabolite production in Penicillium species.</title>
        <authorList>
            <person name="Nielsen J.C."/>
            <person name="Grijseels S."/>
            <person name="Prigent S."/>
            <person name="Ji B."/>
            <person name="Dainat J."/>
            <person name="Nielsen K.F."/>
            <person name="Frisvad J.C."/>
            <person name="Workman M."/>
            <person name="Nielsen J."/>
        </authorList>
    </citation>
    <scope>NUCLEOTIDE SEQUENCE [LARGE SCALE GENOMIC DNA]</scope>
    <source>
        <strain evidence="4">IBT 14082</strain>
    </source>
</reference>
<keyword evidence="1" id="KW-0175">Coiled coil</keyword>
<feature type="region of interest" description="Disordered" evidence="2">
    <location>
        <begin position="139"/>
        <end position="197"/>
    </location>
</feature>